<dbReference type="PANTHER" id="PTHR43265:SF1">
    <property type="entry name" value="ESTERASE ESTD"/>
    <property type="match status" value="1"/>
</dbReference>
<dbReference type="Gene3D" id="3.40.50.1820">
    <property type="entry name" value="alpha/beta hydrolase"/>
    <property type="match status" value="1"/>
</dbReference>
<dbReference type="STRING" id="332999.SAMN04488511_102180"/>
<name>A0A1I0SPY7_9SPHI</name>
<dbReference type="OrthoDB" id="9809549at2"/>
<keyword evidence="3" id="KW-1185">Reference proteome</keyword>
<dbReference type="InterPro" id="IPR029058">
    <property type="entry name" value="AB_hydrolase_fold"/>
</dbReference>
<dbReference type="InterPro" id="IPR000383">
    <property type="entry name" value="Xaa-Pro-like_dom"/>
</dbReference>
<dbReference type="GO" id="GO:0052689">
    <property type="term" value="F:carboxylic ester hydrolase activity"/>
    <property type="evidence" value="ECO:0007669"/>
    <property type="project" value="TreeGrafter"/>
</dbReference>
<protein>
    <recommendedName>
        <fullName evidence="1">Xaa-Pro dipeptidyl-peptidase-like domain-containing protein</fullName>
    </recommendedName>
</protein>
<feature type="domain" description="Xaa-Pro dipeptidyl-peptidase-like" evidence="1">
    <location>
        <begin position="78"/>
        <end position="321"/>
    </location>
</feature>
<dbReference type="AlphaFoldDB" id="A0A1I0SPY7"/>
<dbReference type="PANTHER" id="PTHR43265">
    <property type="entry name" value="ESTERASE ESTD"/>
    <property type="match status" value="1"/>
</dbReference>
<dbReference type="EMBL" id="FOJM01000002">
    <property type="protein sequence ID" value="SFA40836.1"/>
    <property type="molecule type" value="Genomic_DNA"/>
</dbReference>
<accession>A0A1I0SPY7</accession>
<reference evidence="3" key="1">
    <citation type="submission" date="2016-10" db="EMBL/GenBank/DDBJ databases">
        <authorList>
            <person name="Varghese N."/>
            <person name="Submissions S."/>
        </authorList>
    </citation>
    <scope>NUCLEOTIDE SEQUENCE [LARGE SCALE GENOMIC DNA]</scope>
    <source>
        <strain evidence="3">DSM 18130</strain>
    </source>
</reference>
<evidence type="ECO:0000313" key="2">
    <source>
        <dbReference type="EMBL" id="SFA40836.1"/>
    </source>
</evidence>
<dbReference type="InterPro" id="IPR053145">
    <property type="entry name" value="AB_hydrolase_Est10"/>
</dbReference>
<dbReference type="Proteomes" id="UP000198836">
    <property type="component" value="Unassembled WGS sequence"/>
</dbReference>
<dbReference type="SUPFAM" id="SSF53474">
    <property type="entry name" value="alpha/beta-Hydrolases"/>
    <property type="match status" value="1"/>
</dbReference>
<organism evidence="2 3">
    <name type="scientific">Pedobacter suwonensis</name>
    <dbReference type="NCBI Taxonomy" id="332999"/>
    <lineage>
        <taxon>Bacteria</taxon>
        <taxon>Pseudomonadati</taxon>
        <taxon>Bacteroidota</taxon>
        <taxon>Sphingobacteriia</taxon>
        <taxon>Sphingobacteriales</taxon>
        <taxon>Sphingobacteriaceae</taxon>
        <taxon>Pedobacter</taxon>
    </lineage>
</organism>
<gene>
    <name evidence="2" type="ORF">SAMN04488511_102180</name>
</gene>
<sequence>MEEKIISLFVLLLFGHFTYAQSYRSEDVLFSSAKDSITYGGTLTIPSGKGSFTAIVVVSGTGKQDRDGTMGGHKIFQDIADGLSKNGYAVLRLDDRGVGKTTGVYEKATTLDFANDALAAVAYLCGRKEINAKKIGLLGHSEGGIAISIAASNSKQVAFLISIAGLASNGLDALIRQNRDLVANAQLPDYDKARSNQINELMFQTAYKYADSANMEAKLNETYNLWKVKDDAYFKTLNQPFDHFRFPIYSYLKMATSSWYRFFIQYNAVKTLAQIKVPVLALNGDRDLMVAGKENLQHWKEYTRQGGNSDVETMLIPNLNHLFLPCVTCNQAEIPKIKAGFSDVAMKLMINWLKKRF</sequence>
<dbReference type="Pfam" id="PF02129">
    <property type="entry name" value="Peptidase_S15"/>
    <property type="match status" value="1"/>
</dbReference>
<proteinExistence type="predicted"/>
<evidence type="ECO:0000259" key="1">
    <source>
        <dbReference type="Pfam" id="PF02129"/>
    </source>
</evidence>
<dbReference type="RefSeq" id="WP_090980327.1">
    <property type="nucleotide sequence ID" value="NZ_FOJM01000002.1"/>
</dbReference>
<evidence type="ECO:0000313" key="3">
    <source>
        <dbReference type="Proteomes" id="UP000198836"/>
    </source>
</evidence>